<dbReference type="CDD" id="cd03357">
    <property type="entry name" value="LbH_MAT_GAT"/>
    <property type="match status" value="1"/>
</dbReference>
<dbReference type="GO" id="GO:0008374">
    <property type="term" value="F:O-acyltransferase activity"/>
    <property type="evidence" value="ECO:0007669"/>
    <property type="project" value="TreeGrafter"/>
</dbReference>
<protein>
    <submittedName>
        <fullName evidence="1">Related to galactoside O-acetyltransferase</fullName>
    </submittedName>
</protein>
<dbReference type="SUPFAM" id="SSF51161">
    <property type="entry name" value="Trimeric LpxA-like enzymes"/>
    <property type="match status" value="1"/>
</dbReference>
<proteinExistence type="predicted"/>
<accession>A0A1L7XF41</accession>
<organism evidence="1 2">
    <name type="scientific">Phialocephala subalpina</name>
    <dbReference type="NCBI Taxonomy" id="576137"/>
    <lineage>
        <taxon>Eukaryota</taxon>
        <taxon>Fungi</taxon>
        <taxon>Dikarya</taxon>
        <taxon>Ascomycota</taxon>
        <taxon>Pezizomycotina</taxon>
        <taxon>Leotiomycetes</taxon>
        <taxon>Helotiales</taxon>
        <taxon>Mollisiaceae</taxon>
        <taxon>Phialocephala</taxon>
        <taxon>Phialocephala fortinii species complex</taxon>
    </lineage>
</organism>
<dbReference type="Proteomes" id="UP000184330">
    <property type="component" value="Unassembled WGS sequence"/>
</dbReference>
<dbReference type="EMBL" id="FJOG01000024">
    <property type="protein sequence ID" value="CZR63628.1"/>
    <property type="molecule type" value="Genomic_DNA"/>
</dbReference>
<dbReference type="InterPro" id="IPR011004">
    <property type="entry name" value="Trimer_LpxA-like_sf"/>
</dbReference>
<evidence type="ECO:0000313" key="1">
    <source>
        <dbReference type="EMBL" id="CZR63628.1"/>
    </source>
</evidence>
<dbReference type="InterPro" id="IPR001451">
    <property type="entry name" value="Hexapep"/>
</dbReference>
<name>A0A1L7XF41_9HELO</name>
<dbReference type="PANTHER" id="PTHR23416">
    <property type="entry name" value="SIALIC ACID SYNTHASE-RELATED"/>
    <property type="match status" value="1"/>
</dbReference>
<keyword evidence="1" id="KW-0808">Transferase</keyword>
<keyword evidence="2" id="KW-1185">Reference proteome</keyword>
<sequence length="218" mass="23958">MASTAKDNAIIELVKLSETPIPWCDEFEKMISGMKSANSQAMLDHKFKIRRLCKSFSDEPILEDSSYQTFEAHRLSIIKKIIGRLGGETKIEASFFCTWGCNIFIGEKCYINRSVQIFDSAPVIIGDRVLIGPSVGIYTDTHEVDFTARQASERGSFAKPVKISDDCWIGAQVVILPGVTIGRGCTISAGAVVAKDIEENSLAVGVPARVIRKLRIVD</sequence>
<gene>
    <name evidence="1" type="ORF">PAC_13525</name>
</gene>
<dbReference type="Pfam" id="PF00132">
    <property type="entry name" value="Hexapep"/>
    <property type="match status" value="1"/>
</dbReference>
<dbReference type="AlphaFoldDB" id="A0A1L7XF41"/>
<dbReference type="Pfam" id="PF14602">
    <property type="entry name" value="Hexapep_2"/>
    <property type="match status" value="1"/>
</dbReference>
<dbReference type="Gene3D" id="2.160.10.10">
    <property type="entry name" value="Hexapeptide repeat proteins"/>
    <property type="match status" value="1"/>
</dbReference>
<dbReference type="PANTHER" id="PTHR23416:SF54">
    <property type="entry name" value="ACETYLTRANSFERASE, CYSE_LACA_LPXA_NODL FAMILY (AFU_ORTHOLOGUE AFUA_2G08430)-RELATED"/>
    <property type="match status" value="1"/>
</dbReference>
<dbReference type="OrthoDB" id="25818at2759"/>
<evidence type="ECO:0000313" key="2">
    <source>
        <dbReference type="Proteomes" id="UP000184330"/>
    </source>
</evidence>
<dbReference type="InterPro" id="IPR051159">
    <property type="entry name" value="Hexapeptide_acetyltransf"/>
</dbReference>
<dbReference type="STRING" id="576137.A0A1L7XF41"/>
<reference evidence="1 2" key="1">
    <citation type="submission" date="2016-03" db="EMBL/GenBank/DDBJ databases">
        <authorList>
            <person name="Ploux O."/>
        </authorList>
    </citation>
    <scope>NUCLEOTIDE SEQUENCE [LARGE SCALE GENOMIC DNA]</scope>
    <source>
        <strain evidence="1 2">UAMH 11012</strain>
    </source>
</reference>